<feature type="non-terminal residue" evidence="3">
    <location>
        <position position="1"/>
    </location>
</feature>
<comment type="caution">
    <text evidence="3">The sequence shown here is derived from an EMBL/GenBank/DDBJ whole genome shotgun (WGS) entry which is preliminary data.</text>
</comment>
<feature type="compositionally biased region" description="Low complexity" evidence="1">
    <location>
        <begin position="1"/>
        <end position="11"/>
    </location>
</feature>
<evidence type="ECO:0000256" key="1">
    <source>
        <dbReference type="SAM" id="MobiDB-lite"/>
    </source>
</evidence>
<gene>
    <name evidence="3" type="ORF">BaRGS_00029249</name>
</gene>
<dbReference type="InterPro" id="IPR027417">
    <property type="entry name" value="P-loop_NTPase"/>
</dbReference>
<sequence>EAQTTGMMTTRGTGGHHDDDLTDDVTTSDLPADDVICEQSDDTTLDVGQRDFEGALCEAVDRNKGSLTLKGQINMGADMTVTNTHMHDNRTINKTVQHHHGDIHHNVVNKFVKKGDVIHHHGDLHHTQLVHYNENEAGYEQIKDQSMAEVKADSGLFVETENYCSASRLLEQGGILVITGPRGSGKSCLGHALLRYFHTLDYTPLVLR</sequence>
<dbReference type="SUPFAM" id="SSF52540">
    <property type="entry name" value="P-loop containing nucleoside triphosphate hydrolases"/>
    <property type="match status" value="1"/>
</dbReference>
<evidence type="ECO:0000313" key="3">
    <source>
        <dbReference type="EMBL" id="KAK7479532.1"/>
    </source>
</evidence>
<feature type="non-terminal residue" evidence="3">
    <location>
        <position position="208"/>
    </location>
</feature>
<feature type="domain" description="Novel STAND NTPase 3" evidence="2">
    <location>
        <begin position="157"/>
        <end position="206"/>
    </location>
</feature>
<organism evidence="3 4">
    <name type="scientific">Batillaria attramentaria</name>
    <dbReference type="NCBI Taxonomy" id="370345"/>
    <lineage>
        <taxon>Eukaryota</taxon>
        <taxon>Metazoa</taxon>
        <taxon>Spiralia</taxon>
        <taxon>Lophotrochozoa</taxon>
        <taxon>Mollusca</taxon>
        <taxon>Gastropoda</taxon>
        <taxon>Caenogastropoda</taxon>
        <taxon>Sorbeoconcha</taxon>
        <taxon>Cerithioidea</taxon>
        <taxon>Batillariidae</taxon>
        <taxon>Batillaria</taxon>
    </lineage>
</organism>
<keyword evidence="4" id="KW-1185">Reference proteome</keyword>
<evidence type="ECO:0000259" key="2">
    <source>
        <dbReference type="Pfam" id="PF20720"/>
    </source>
</evidence>
<accession>A0ABD0JX17</accession>
<reference evidence="3 4" key="1">
    <citation type="journal article" date="2023" name="Sci. Data">
        <title>Genome assembly of the Korean intertidal mud-creeper Batillaria attramentaria.</title>
        <authorList>
            <person name="Patra A.K."/>
            <person name="Ho P.T."/>
            <person name="Jun S."/>
            <person name="Lee S.J."/>
            <person name="Kim Y."/>
            <person name="Won Y.J."/>
        </authorList>
    </citation>
    <scope>NUCLEOTIDE SEQUENCE [LARGE SCALE GENOMIC DNA]</scope>
    <source>
        <strain evidence="3">Wonlab-2016</strain>
    </source>
</reference>
<protein>
    <recommendedName>
        <fullName evidence="2">Novel STAND NTPase 3 domain-containing protein</fullName>
    </recommendedName>
</protein>
<dbReference type="AlphaFoldDB" id="A0ABD0JX17"/>
<dbReference type="InterPro" id="IPR049050">
    <property type="entry name" value="nSTAND3"/>
</dbReference>
<dbReference type="EMBL" id="JACVVK020000301">
    <property type="protein sequence ID" value="KAK7479532.1"/>
    <property type="molecule type" value="Genomic_DNA"/>
</dbReference>
<evidence type="ECO:0000313" key="4">
    <source>
        <dbReference type="Proteomes" id="UP001519460"/>
    </source>
</evidence>
<dbReference type="Pfam" id="PF20720">
    <property type="entry name" value="nSTAND3"/>
    <property type="match status" value="1"/>
</dbReference>
<proteinExistence type="predicted"/>
<name>A0ABD0JX17_9CAEN</name>
<dbReference type="Proteomes" id="UP001519460">
    <property type="component" value="Unassembled WGS sequence"/>
</dbReference>
<feature type="region of interest" description="Disordered" evidence="1">
    <location>
        <begin position="1"/>
        <end position="22"/>
    </location>
</feature>